<evidence type="ECO:0000313" key="2">
    <source>
        <dbReference type="EMBL" id="CUV57251.1"/>
    </source>
</evidence>
<sequence length="57" mass="6114">MATGRRWELLGRLCAGRKRDPLQFNADPDAGEAALAAQLRAAASIYPVVRGPCFGID</sequence>
<dbReference type="EMBL" id="LN899827">
    <property type="protein sequence ID" value="CUV43656.1"/>
    <property type="molecule type" value="Genomic_DNA"/>
</dbReference>
<dbReference type="EMBL" id="LN899820">
    <property type="protein sequence ID" value="CUV57251.1"/>
    <property type="molecule type" value="Genomic_DNA"/>
</dbReference>
<gene>
    <name evidence="2" type="ORF">RUN215_v1_1260006</name>
    <name evidence="1" type="ORF">TO10_v1_90007</name>
</gene>
<evidence type="ECO:0000313" key="1">
    <source>
        <dbReference type="EMBL" id="CUV43656.1"/>
    </source>
</evidence>
<name>A0A0S4WA65_RALSL</name>
<accession>A0A0S4WA65</accession>
<dbReference type="PATRIC" id="fig|305.118.peg.3059"/>
<reference evidence="1" key="1">
    <citation type="submission" date="2015-10" db="EMBL/GenBank/DDBJ databases">
        <authorList>
            <person name="Gilbert D.G."/>
        </authorList>
    </citation>
    <scope>NUCLEOTIDE SEQUENCE</scope>
    <source>
        <strain evidence="1">Phyl III-seqv23</strain>
    </source>
</reference>
<dbReference type="AlphaFoldDB" id="A0A0S4WA65"/>
<protein>
    <submittedName>
        <fullName evidence="1">Uncharacterized protein</fullName>
    </submittedName>
</protein>
<organism evidence="1">
    <name type="scientific">Ralstonia solanacearum</name>
    <name type="common">Pseudomonas solanacearum</name>
    <dbReference type="NCBI Taxonomy" id="305"/>
    <lineage>
        <taxon>Bacteria</taxon>
        <taxon>Pseudomonadati</taxon>
        <taxon>Pseudomonadota</taxon>
        <taxon>Betaproteobacteria</taxon>
        <taxon>Burkholderiales</taxon>
        <taxon>Burkholderiaceae</taxon>
        <taxon>Ralstonia</taxon>
        <taxon>Ralstonia solanacearum species complex</taxon>
    </lineage>
</organism>
<proteinExistence type="predicted"/>